<gene>
    <name evidence="9" type="ORF">HYY65_06935</name>
</gene>
<evidence type="ECO:0000256" key="3">
    <source>
        <dbReference type="ARBA" id="ARBA00022526"/>
    </source>
</evidence>
<dbReference type="GO" id="GO:0006006">
    <property type="term" value="P:glucose metabolic process"/>
    <property type="evidence" value="ECO:0007669"/>
    <property type="project" value="UniProtKB-KW"/>
</dbReference>
<dbReference type="InterPro" id="IPR049438">
    <property type="entry name" value="TreT_GT1"/>
</dbReference>
<dbReference type="Gene3D" id="3.40.50.2000">
    <property type="entry name" value="Glycogen Phosphorylase B"/>
    <property type="match status" value="2"/>
</dbReference>
<evidence type="ECO:0000259" key="8">
    <source>
        <dbReference type="Pfam" id="PF21269"/>
    </source>
</evidence>
<keyword evidence="3" id="KW-0313">Glucose metabolism</keyword>
<dbReference type="InterPro" id="IPR001296">
    <property type="entry name" value="Glyco_trans_1"/>
</dbReference>
<dbReference type="GO" id="GO:0016757">
    <property type="term" value="F:glycosyltransferase activity"/>
    <property type="evidence" value="ECO:0007669"/>
    <property type="project" value="UniProtKB-KW"/>
</dbReference>
<sequence length="413" mass="45951">MHLEAYESVVGSEEIAEIRALARHLRGLKVQHINSTRVGGGVAEILARLTPMMNELGIEAQWSVMTAKPAFFEVTKAIHNALHGATDLVTDSMFRLYSAEAMANRDLVDKEADLVVLHDPQPLPLIRTQRRGRRRTIWRCHIDLSLAQIGVWGLLRPMVERCDAAVFHLVDYAKELLIPQFIIPPAIDPLSDKNRDLSSEEIRKVLGRFSIDPSRPIVLQVSRFDFLKDPLGVIDAYKIAKKSVDCQLVLAGGSAADDPEGEKVLQLVLERAQGDQDIHVLNLSPDSHVEINALQRAASVVVQKSLREGFGLVVTEAMWKGKSVIGGAVGGIRNQIIQGVTGFLVNTVEGTAFRIKELVANPDLAQRFGEAGREYVRTNFLLTQYLKSWMVLILSVVQRQTRGVLELRGEKRR</sequence>
<comment type="similarity">
    <text evidence="1">Belongs to the glycosyltransferase group 1 family. Glycosyltransferase 4 subfamily.</text>
</comment>
<dbReference type="Pfam" id="PF21269">
    <property type="entry name" value="TreT_GT1"/>
    <property type="match status" value="1"/>
</dbReference>
<evidence type="ECO:0000259" key="7">
    <source>
        <dbReference type="Pfam" id="PF00534"/>
    </source>
</evidence>
<dbReference type="EMBL" id="JACPSX010000126">
    <property type="protein sequence ID" value="MBI3014782.1"/>
    <property type="molecule type" value="Genomic_DNA"/>
</dbReference>
<dbReference type="Pfam" id="PF00534">
    <property type="entry name" value="Glycos_transf_1"/>
    <property type="match status" value="1"/>
</dbReference>
<reference evidence="9" key="1">
    <citation type="submission" date="2020-07" db="EMBL/GenBank/DDBJ databases">
        <title>Huge and variable diversity of episymbiotic CPR bacteria and DPANN archaea in groundwater ecosystems.</title>
        <authorList>
            <person name="He C.Y."/>
            <person name="Keren R."/>
            <person name="Whittaker M."/>
            <person name="Farag I.F."/>
            <person name="Doudna J."/>
            <person name="Cate J.H.D."/>
            <person name="Banfield J.F."/>
        </authorList>
    </citation>
    <scope>NUCLEOTIDE SEQUENCE</scope>
    <source>
        <strain evidence="9">NC_groundwater_717_Ag_S-0.2um_59_8</strain>
    </source>
</reference>
<dbReference type="PANTHER" id="PTHR47779">
    <property type="entry name" value="SYNTHASE (CCG-9), PUTATIVE (AFU_ORTHOLOGUE AFUA_3G12100)-RELATED"/>
    <property type="match status" value="1"/>
</dbReference>
<dbReference type="InterPro" id="IPR052078">
    <property type="entry name" value="Trehalose_Metab_GTase"/>
</dbReference>
<proteinExistence type="inferred from homology"/>
<feature type="domain" description="Glycosyl transferase family 1" evidence="7">
    <location>
        <begin position="211"/>
        <end position="374"/>
    </location>
</feature>
<evidence type="ECO:0000256" key="2">
    <source>
        <dbReference type="ARBA" id="ARBA00011738"/>
    </source>
</evidence>
<comment type="subunit">
    <text evidence="2">Homodimer.</text>
</comment>
<evidence type="ECO:0000256" key="5">
    <source>
        <dbReference type="ARBA" id="ARBA00022679"/>
    </source>
</evidence>
<evidence type="ECO:0000313" key="10">
    <source>
        <dbReference type="Proteomes" id="UP000741360"/>
    </source>
</evidence>
<accession>A0A932M0E3</accession>
<comment type="caution">
    <text evidence="9">The sequence shown here is derived from an EMBL/GenBank/DDBJ whole genome shotgun (WGS) entry which is preliminary data.</text>
</comment>
<evidence type="ECO:0000256" key="6">
    <source>
        <dbReference type="ARBA" id="ARBA00023277"/>
    </source>
</evidence>
<protein>
    <submittedName>
        <fullName evidence="9">Glycosyltransferase</fullName>
    </submittedName>
</protein>
<dbReference type="AlphaFoldDB" id="A0A932M0E3"/>
<feature type="domain" description="Trehalose synthase N-terminal" evidence="8">
    <location>
        <begin position="32"/>
        <end position="174"/>
    </location>
</feature>
<organism evidence="9 10">
    <name type="scientific">Tectimicrobiota bacterium</name>
    <dbReference type="NCBI Taxonomy" id="2528274"/>
    <lineage>
        <taxon>Bacteria</taxon>
        <taxon>Pseudomonadati</taxon>
        <taxon>Nitrospinota/Tectimicrobiota group</taxon>
        <taxon>Candidatus Tectimicrobiota</taxon>
    </lineage>
</organism>
<keyword evidence="6" id="KW-0119">Carbohydrate metabolism</keyword>
<keyword evidence="5" id="KW-0808">Transferase</keyword>
<evidence type="ECO:0000313" key="9">
    <source>
        <dbReference type="EMBL" id="MBI3014782.1"/>
    </source>
</evidence>
<evidence type="ECO:0000256" key="4">
    <source>
        <dbReference type="ARBA" id="ARBA00022676"/>
    </source>
</evidence>
<keyword evidence="4" id="KW-0328">Glycosyltransferase</keyword>
<evidence type="ECO:0000256" key="1">
    <source>
        <dbReference type="ARBA" id="ARBA00009481"/>
    </source>
</evidence>
<dbReference type="Proteomes" id="UP000741360">
    <property type="component" value="Unassembled WGS sequence"/>
</dbReference>
<name>A0A932M0E3_UNCTE</name>
<dbReference type="PANTHER" id="PTHR47779:SF1">
    <property type="entry name" value="SYNTHASE (CCG-9), PUTATIVE (AFU_ORTHOLOGUE AFUA_3G12100)-RELATED"/>
    <property type="match status" value="1"/>
</dbReference>
<dbReference type="SUPFAM" id="SSF53756">
    <property type="entry name" value="UDP-Glycosyltransferase/glycogen phosphorylase"/>
    <property type="match status" value="1"/>
</dbReference>